<dbReference type="PANTHER" id="PTHR30573:SF0">
    <property type="entry name" value="QUINOLINATE SYNTHASE, CHLOROPLASTIC"/>
    <property type="match status" value="1"/>
</dbReference>
<comment type="catalytic activity">
    <reaction evidence="12">
        <text>iminosuccinate + dihydroxyacetone phosphate = quinolinate + phosphate + 2 H2O + H(+)</text>
        <dbReference type="Rhea" id="RHEA:25888"/>
        <dbReference type="ChEBI" id="CHEBI:15377"/>
        <dbReference type="ChEBI" id="CHEBI:15378"/>
        <dbReference type="ChEBI" id="CHEBI:29959"/>
        <dbReference type="ChEBI" id="CHEBI:43474"/>
        <dbReference type="ChEBI" id="CHEBI:57642"/>
        <dbReference type="ChEBI" id="CHEBI:77875"/>
        <dbReference type="EC" id="2.5.1.72"/>
    </reaction>
    <physiologicalReaction direction="left-to-right" evidence="12">
        <dbReference type="Rhea" id="RHEA:25889"/>
    </physiologicalReaction>
</comment>
<dbReference type="SUPFAM" id="SSF142754">
    <property type="entry name" value="NadA-like"/>
    <property type="match status" value="1"/>
</dbReference>
<dbReference type="FunFam" id="3.40.50.10800:FF:000001">
    <property type="entry name" value="Quinolinate synthase A"/>
    <property type="match status" value="1"/>
</dbReference>
<dbReference type="GO" id="GO:0034628">
    <property type="term" value="P:'de novo' NAD+ biosynthetic process from L-aspartate"/>
    <property type="evidence" value="ECO:0007669"/>
    <property type="project" value="TreeGrafter"/>
</dbReference>
<keyword evidence="6 14" id="KW-0963">Cytoplasm</keyword>
<dbReference type="Gene3D" id="3.40.50.10800">
    <property type="entry name" value="NadA-like"/>
    <property type="match status" value="3"/>
</dbReference>
<feature type="binding site" evidence="14">
    <location>
        <position position="58"/>
    </location>
    <ligand>
        <name>iminosuccinate</name>
        <dbReference type="ChEBI" id="CHEBI:77875"/>
    </ligand>
</feature>
<reference evidence="15 16" key="1">
    <citation type="submission" date="2019-12" db="EMBL/GenBank/DDBJ databases">
        <title>Novel species isolated from a subtropical stream in China.</title>
        <authorList>
            <person name="Lu H."/>
        </authorList>
    </citation>
    <scope>NUCLEOTIDE SEQUENCE [LARGE SCALE GENOMIC DNA]</scope>
    <source>
        <strain evidence="15 16">FT55W</strain>
    </source>
</reference>
<protein>
    <recommendedName>
        <fullName evidence="13 14">Quinolinate synthase</fullName>
        <ecNumber evidence="4 14">2.5.1.72</ecNumber>
    </recommendedName>
</protein>
<evidence type="ECO:0000256" key="13">
    <source>
        <dbReference type="ARBA" id="ARBA00073059"/>
    </source>
</evidence>
<feature type="binding site" evidence="14">
    <location>
        <begin position="150"/>
        <end position="152"/>
    </location>
    <ligand>
        <name>iminosuccinate</name>
        <dbReference type="ChEBI" id="CHEBI:77875"/>
    </ligand>
</feature>
<dbReference type="PANTHER" id="PTHR30573">
    <property type="entry name" value="QUINOLINATE SYNTHETASE A"/>
    <property type="match status" value="1"/>
</dbReference>
<dbReference type="Pfam" id="PF02445">
    <property type="entry name" value="NadA"/>
    <property type="match status" value="1"/>
</dbReference>
<evidence type="ECO:0000256" key="7">
    <source>
        <dbReference type="ARBA" id="ARBA00022642"/>
    </source>
</evidence>
<comment type="similarity">
    <text evidence="14">Belongs to the quinolinate synthase family. Type 1 subfamily.</text>
</comment>
<dbReference type="InterPro" id="IPR003473">
    <property type="entry name" value="NadA"/>
</dbReference>
<dbReference type="NCBIfam" id="TIGR00550">
    <property type="entry name" value="nadA"/>
    <property type="match status" value="1"/>
</dbReference>
<sequence>MQAIEIKPVEYEHPQDGASCVAHAWARTPATPSAEERVALKERIKRLLKEKEAVLVSHYYVDADLQDLAEETGGCVSDSLEMARFGRDHPAKTLVVAGVRFMGETAKILSPEKRILMPDLDATCSLDLGCPADEFAAYCDAHPDRTVVVYANTSAAVKARADWMVTSSIGLDIVKHLHEQGKKILWAPDKHLGSYIQKQTGADMLLWQGSCLVHDEFKGVELELLKAQYPQAKILVHPESPANVVALADVVGSTTQIINAAVESDCDTFIVATDNGILHKMRAAAPGKRFIEAPTAGNSATCKSCAHCPWMAMNGLQNLADVLENMDNPAASAANEIFVDPEIGKQAVVSITRMLDFAAAKKAKVQPGPDLAQEAKLFSGIGPA</sequence>
<keyword evidence="8 14" id="KW-0808">Transferase</keyword>
<feature type="binding site" evidence="14">
    <location>
        <position position="124"/>
    </location>
    <ligand>
        <name>[4Fe-4S] cluster</name>
        <dbReference type="ChEBI" id="CHEBI:49883"/>
    </ligand>
</feature>
<keyword evidence="10 14" id="KW-0408">Iron</keyword>
<keyword evidence="7 14" id="KW-0662">Pyridine nucleotide biosynthesis</keyword>
<dbReference type="GO" id="GO:0005829">
    <property type="term" value="C:cytosol"/>
    <property type="evidence" value="ECO:0007669"/>
    <property type="project" value="TreeGrafter"/>
</dbReference>
<gene>
    <name evidence="14 15" type="primary">nadA</name>
    <name evidence="15" type="ORF">GTP45_10435</name>
</gene>
<evidence type="ECO:0000256" key="2">
    <source>
        <dbReference type="ARBA" id="ARBA00004496"/>
    </source>
</evidence>
<dbReference type="AlphaFoldDB" id="A0A7X4GRD1"/>
<evidence type="ECO:0000256" key="3">
    <source>
        <dbReference type="ARBA" id="ARBA00005065"/>
    </source>
</evidence>
<comment type="function">
    <text evidence="1 14">Catalyzes the condensation of iminoaspartate with dihydroxyacetone phosphate to form quinolinate.</text>
</comment>
<evidence type="ECO:0000256" key="6">
    <source>
        <dbReference type="ARBA" id="ARBA00022490"/>
    </source>
</evidence>
<feature type="binding site" evidence="14">
    <location>
        <position position="167"/>
    </location>
    <ligand>
        <name>iminosuccinate</name>
        <dbReference type="ChEBI" id="CHEBI:77875"/>
    </ligand>
</feature>
<comment type="subcellular location">
    <subcellularLocation>
        <location evidence="2 14">Cytoplasm</location>
    </subcellularLocation>
</comment>
<evidence type="ECO:0000256" key="10">
    <source>
        <dbReference type="ARBA" id="ARBA00023004"/>
    </source>
</evidence>
<dbReference type="NCBIfam" id="NF006877">
    <property type="entry name" value="PRK09375.1-1"/>
    <property type="match status" value="1"/>
</dbReference>
<evidence type="ECO:0000256" key="14">
    <source>
        <dbReference type="HAMAP-Rule" id="MF_00567"/>
    </source>
</evidence>
<keyword evidence="9 14" id="KW-0479">Metal-binding</keyword>
<evidence type="ECO:0000256" key="4">
    <source>
        <dbReference type="ARBA" id="ARBA00012669"/>
    </source>
</evidence>
<evidence type="ECO:0000256" key="9">
    <source>
        <dbReference type="ARBA" id="ARBA00022723"/>
    </source>
</evidence>
<comment type="pathway">
    <text evidence="3 14">Cofactor biosynthesis; NAD(+) biosynthesis; quinolinate from iminoaspartate: step 1/1.</text>
</comment>
<dbReference type="NCBIfam" id="NF006878">
    <property type="entry name" value="PRK09375.1-2"/>
    <property type="match status" value="1"/>
</dbReference>
<evidence type="ECO:0000256" key="8">
    <source>
        <dbReference type="ARBA" id="ARBA00022679"/>
    </source>
</evidence>
<dbReference type="HAMAP" id="MF_00567">
    <property type="entry name" value="NadA_type1"/>
    <property type="match status" value="1"/>
</dbReference>
<feature type="binding site" evidence="14">
    <location>
        <position position="308"/>
    </location>
    <ligand>
        <name>[4Fe-4S] cluster</name>
        <dbReference type="ChEBI" id="CHEBI:49883"/>
    </ligand>
</feature>
<dbReference type="EC" id="2.5.1.72" evidence="4 14"/>
<feature type="binding site" evidence="14">
    <location>
        <position position="211"/>
    </location>
    <ligand>
        <name>[4Fe-4S] cluster</name>
        <dbReference type="ChEBI" id="CHEBI:49883"/>
    </ligand>
</feature>
<evidence type="ECO:0000256" key="1">
    <source>
        <dbReference type="ARBA" id="ARBA00003791"/>
    </source>
</evidence>
<keyword evidence="11 14" id="KW-0411">Iron-sulfur</keyword>
<feature type="binding site" evidence="14">
    <location>
        <begin position="237"/>
        <end position="239"/>
    </location>
    <ligand>
        <name>iminosuccinate</name>
        <dbReference type="ChEBI" id="CHEBI:77875"/>
    </ligand>
</feature>
<dbReference type="InterPro" id="IPR023513">
    <property type="entry name" value="Quinolinate_synth_A_type1"/>
</dbReference>
<name>A0A7X4GRD1_9BURK</name>
<dbReference type="EMBL" id="WWCK01000003">
    <property type="protein sequence ID" value="MYM67247.1"/>
    <property type="molecule type" value="Genomic_DNA"/>
</dbReference>
<dbReference type="GO" id="GO:0051539">
    <property type="term" value="F:4 iron, 4 sulfur cluster binding"/>
    <property type="evidence" value="ECO:0007669"/>
    <property type="project" value="UniProtKB-KW"/>
</dbReference>
<dbReference type="InterPro" id="IPR036094">
    <property type="entry name" value="NadA_sf"/>
</dbReference>
<dbReference type="Proteomes" id="UP000450012">
    <property type="component" value="Unassembled WGS sequence"/>
</dbReference>
<evidence type="ECO:0000313" key="15">
    <source>
        <dbReference type="EMBL" id="MYM67247.1"/>
    </source>
</evidence>
<dbReference type="GO" id="GO:0046872">
    <property type="term" value="F:metal ion binding"/>
    <property type="evidence" value="ECO:0007669"/>
    <property type="project" value="UniProtKB-KW"/>
</dbReference>
<feature type="binding site" evidence="14">
    <location>
        <position position="79"/>
    </location>
    <ligand>
        <name>iminosuccinate</name>
        <dbReference type="ChEBI" id="CHEBI:77875"/>
    </ligand>
</feature>
<dbReference type="UniPathway" id="UPA00253">
    <property type="reaction ID" value="UER00327"/>
</dbReference>
<proteinExistence type="inferred from homology"/>
<dbReference type="GO" id="GO:0008987">
    <property type="term" value="F:quinolinate synthetase A activity"/>
    <property type="evidence" value="ECO:0007669"/>
    <property type="project" value="UniProtKB-UniRule"/>
</dbReference>
<evidence type="ECO:0000256" key="11">
    <source>
        <dbReference type="ARBA" id="ARBA00023014"/>
    </source>
</evidence>
<dbReference type="RefSeq" id="WP_161013801.1">
    <property type="nucleotide sequence ID" value="NZ_WWCK01000003.1"/>
</dbReference>
<comment type="cofactor">
    <cofactor evidence="14">
        <name>[4Fe-4S] cluster</name>
        <dbReference type="ChEBI" id="CHEBI:49883"/>
    </cofactor>
    <text evidence="14">Binds 1 [4Fe-4S] cluster per subunit.</text>
</comment>
<feature type="binding site" evidence="14">
    <location>
        <position position="254"/>
    </location>
    <ligand>
        <name>iminosuccinate</name>
        <dbReference type="ChEBI" id="CHEBI:77875"/>
    </ligand>
</feature>
<keyword evidence="16" id="KW-1185">Reference proteome</keyword>
<evidence type="ECO:0000313" key="16">
    <source>
        <dbReference type="Proteomes" id="UP000450012"/>
    </source>
</evidence>
<dbReference type="FunFam" id="3.40.50.10800:FF:000003">
    <property type="entry name" value="Quinolinate synthase A"/>
    <property type="match status" value="1"/>
</dbReference>
<evidence type="ECO:0000256" key="5">
    <source>
        <dbReference type="ARBA" id="ARBA00022485"/>
    </source>
</evidence>
<comment type="caution">
    <text evidence="15">The sequence shown here is derived from an EMBL/GenBank/DDBJ whole genome shotgun (WGS) entry which is preliminary data.</text>
</comment>
<keyword evidence="5 14" id="KW-0004">4Fe-4S</keyword>
<organism evidence="15 16">
    <name type="scientific">Duganella rivi</name>
    <dbReference type="NCBI Taxonomy" id="2666083"/>
    <lineage>
        <taxon>Bacteria</taxon>
        <taxon>Pseudomonadati</taxon>
        <taxon>Pseudomonadota</taxon>
        <taxon>Betaproteobacteria</taxon>
        <taxon>Burkholderiales</taxon>
        <taxon>Oxalobacteraceae</taxon>
        <taxon>Telluria group</taxon>
        <taxon>Duganella</taxon>
    </lineage>
</organism>
<accession>A0A7X4GRD1</accession>
<evidence type="ECO:0000256" key="12">
    <source>
        <dbReference type="ARBA" id="ARBA00050125"/>
    </source>
</evidence>